<keyword evidence="4" id="KW-1185">Reference proteome</keyword>
<dbReference type="SUPFAM" id="SSF47090">
    <property type="entry name" value="PGBD-like"/>
    <property type="match status" value="1"/>
</dbReference>
<evidence type="ECO:0000256" key="1">
    <source>
        <dbReference type="SAM" id="MobiDB-lite"/>
    </source>
</evidence>
<evidence type="ECO:0000313" key="3">
    <source>
        <dbReference type="EMBL" id="SDZ90179.1"/>
    </source>
</evidence>
<gene>
    <name evidence="3" type="ORF">SAMN02910418_00481</name>
</gene>
<dbReference type="Gene3D" id="1.10.101.10">
    <property type="entry name" value="PGBD-like superfamily/PGBD"/>
    <property type="match status" value="1"/>
</dbReference>
<dbReference type="Proteomes" id="UP000199288">
    <property type="component" value="Unassembled WGS sequence"/>
</dbReference>
<dbReference type="AlphaFoldDB" id="A0A1H3WSS0"/>
<sequence length="381" mass="38765">MASRHGFSRSAVIVGASLVVLALVFASGWWAASVTFGSRSVKEEPGETVTAEAREGTVGRVFNFGLTIQIPTAAVTTNSLTGVVTRVGEGEAKQGGVLYVVGDQPVVAVVSAAPFYRDLAEGVKGADVTALQEMLKQQGTLSSEPDGTFGQSTSAALKDLQKKLGAPASGIAPLGSLVAFSELPTPITFKDGFRPGVAVSSGDEIVSAAVGDREFFVDVSSAQSEFVPVGARVTFSYGGETFTGVISATERASEMDSIRARLSGIDGGSVCDSRCDVLPAAPQTSLLAEVRPEEPVTGIVVPAAAVQSTPSGTTFVTISDGERRDVTVTGSGQGLVVVDGLRAGEQVQLAQGATPAPGGTPSQDPSQPVEGDTPTDETSAG</sequence>
<dbReference type="EMBL" id="FNQV01000003">
    <property type="protein sequence ID" value="SDZ90179.1"/>
    <property type="molecule type" value="Genomic_DNA"/>
</dbReference>
<feature type="region of interest" description="Disordered" evidence="1">
    <location>
        <begin position="347"/>
        <end position="381"/>
    </location>
</feature>
<feature type="domain" description="Peptidoglycan binding-like" evidence="2">
    <location>
        <begin position="125"/>
        <end position="172"/>
    </location>
</feature>
<dbReference type="Gene3D" id="2.40.420.20">
    <property type="match status" value="1"/>
</dbReference>
<dbReference type="InterPro" id="IPR036365">
    <property type="entry name" value="PGBD-like_sf"/>
</dbReference>
<reference evidence="4" key="1">
    <citation type="submission" date="2016-10" db="EMBL/GenBank/DDBJ databases">
        <authorList>
            <person name="Varghese N."/>
            <person name="Submissions S."/>
        </authorList>
    </citation>
    <scope>NUCLEOTIDE SEQUENCE [LARGE SCALE GENOMIC DNA]</scope>
    <source>
        <strain evidence="4">KPR-1</strain>
    </source>
</reference>
<dbReference type="InterPro" id="IPR036366">
    <property type="entry name" value="PGBDSf"/>
</dbReference>
<evidence type="ECO:0000259" key="2">
    <source>
        <dbReference type="Pfam" id="PF01471"/>
    </source>
</evidence>
<dbReference type="OrthoDB" id="3268648at2"/>
<evidence type="ECO:0000313" key="4">
    <source>
        <dbReference type="Proteomes" id="UP000199288"/>
    </source>
</evidence>
<dbReference type="Pfam" id="PF01471">
    <property type="entry name" value="PG_binding_1"/>
    <property type="match status" value="1"/>
</dbReference>
<accession>A0A1H3WSS0</accession>
<name>A0A1H3WSS0_9ACTO</name>
<dbReference type="InterPro" id="IPR002477">
    <property type="entry name" value="Peptidoglycan-bd-like"/>
</dbReference>
<protein>
    <submittedName>
        <fullName evidence="3">Putative peptidoglycan binding domain-containing protein</fullName>
    </submittedName>
</protein>
<organism evidence="3 4">
    <name type="scientific">Bowdeniella nasicola</name>
    <dbReference type="NCBI Taxonomy" id="208480"/>
    <lineage>
        <taxon>Bacteria</taxon>
        <taxon>Bacillati</taxon>
        <taxon>Actinomycetota</taxon>
        <taxon>Actinomycetes</taxon>
        <taxon>Actinomycetales</taxon>
        <taxon>Actinomycetaceae</taxon>
        <taxon>Bowdeniella</taxon>
    </lineage>
</organism>
<proteinExistence type="predicted"/>